<dbReference type="AlphaFoldDB" id="E6QMB0"/>
<gene>
    <name evidence="1" type="ORF">CARN6_1839</name>
</gene>
<name>E6QMB0_9ZZZZ</name>
<organism evidence="1">
    <name type="scientific">mine drainage metagenome</name>
    <dbReference type="NCBI Taxonomy" id="410659"/>
    <lineage>
        <taxon>unclassified sequences</taxon>
        <taxon>metagenomes</taxon>
        <taxon>ecological metagenomes</taxon>
    </lineage>
</organism>
<comment type="caution">
    <text evidence="1">The sequence shown here is derived from an EMBL/GenBank/DDBJ whole genome shotgun (WGS) entry which is preliminary data.</text>
</comment>
<dbReference type="EMBL" id="CABQ01000211">
    <property type="protein sequence ID" value="CBI08381.1"/>
    <property type="molecule type" value="Genomic_DNA"/>
</dbReference>
<reference evidence="1" key="1">
    <citation type="submission" date="2009-10" db="EMBL/GenBank/DDBJ databases">
        <title>Diversity of trophic interactions inside an arsenic-rich microbial ecosystem.</title>
        <authorList>
            <person name="Bertin P.N."/>
            <person name="Heinrich-Salmeron A."/>
            <person name="Pelletier E."/>
            <person name="Goulhen-Chollet F."/>
            <person name="Arsene-Ploetze F."/>
            <person name="Gallien S."/>
            <person name="Calteau A."/>
            <person name="Vallenet D."/>
            <person name="Casiot C."/>
            <person name="Chane-Woon-Ming B."/>
            <person name="Giloteaux L."/>
            <person name="Barakat M."/>
            <person name="Bonnefoy V."/>
            <person name="Bruneel O."/>
            <person name="Chandler M."/>
            <person name="Cleiss J."/>
            <person name="Duran R."/>
            <person name="Elbaz-Poulichet F."/>
            <person name="Fonknechten N."/>
            <person name="Lauga B."/>
            <person name="Mornico D."/>
            <person name="Ortet P."/>
            <person name="Schaeffer C."/>
            <person name="Siguier P."/>
            <person name="Alexander Thil Smith A."/>
            <person name="Van Dorsselaer A."/>
            <person name="Weissenbach J."/>
            <person name="Medigue C."/>
            <person name="Le Paslier D."/>
        </authorList>
    </citation>
    <scope>NUCLEOTIDE SEQUENCE</scope>
</reference>
<accession>E6QMB0</accession>
<sequence length="181" mass="19345">MKIVQIGGSRQGVGKTSLGCALIGALPQYRWMALKISPHGHVAGAAGLLREECSIDSDKDTSRYLAAGARRAWLAEGDVPLDFWQARSGEEGVLVVESNRRIGQGIVPCAFLAVCDGGRDTWKASFAERWSDADVLALTGGAEFAGLREERFEGEIARLGAGTWISDSLVAAVARLLESNR</sequence>
<dbReference type="InterPro" id="IPR027417">
    <property type="entry name" value="P-loop_NTPase"/>
</dbReference>
<proteinExistence type="predicted"/>
<evidence type="ECO:0000313" key="1">
    <source>
        <dbReference type="EMBL" id="CBI08381.1"/>
    </source>
</evidence>
<dbReference type="Gene3D" id="3.40.50.300">
    <property type="entry name" value="P-loop containing nucleotide triphosphate hydrolases"/>
    <property type="match status" value="1"/>
</dbReference>
<protein>
    <submittedName>
        <fullName evidence="1">Uncharacterized protein</fullName>
    </submittedName>
</protein>